<reference evidence="1 2" key="1">
    <citation type="submission" date="2020-08" db="EMBL/GenBank/DDBJ databases">
        <title>Genomic Encyclopedia of Type Strains, Phase IV (KMG-IV): sequencing the most valuable type-strain genomes for metagenomic binning, comparative biology and taxonomic classification.</title>
        <authorList>
            <person name="Goeker M."/>
        </authorList>
    </citation>
    <scope>NUCLEOTIDE SEQUENCE [LARGE SCALE GENOMIC DNA]</scope>
    <source>
        <strain evidence="1 2">DSM 27471</strain>
    </source>
</reference>
<proteinExistence type="predicted"/>
<keyword evidence="2" id="KW-1185">Reference proteome</keyword>
<sequence length="96" mass="11265">MEEATFQITVQVAGYRFPLNIKRDEEILYRDAAKALKEKLDFYQHRHPGLPYETILILAAYHFAVTSEREKYQEDVDPIVEKLKLLDKALEQALKV</sequence>
<dbReference type="GO" id="GO:0051301">
    <property type="term" value="P:cell division"/>
    <property type="evidence" value="ECO:0007669"/>
    <property type="project" value="UniProtKB-KW"/>
</dbReference>
<comment type="caution">
    <text evidence="1">The sequence shown here is derived from an EMBL/GenBank/DDBJ whole genome shotgun (WGS) entry which is preliminary data.</text>
</comment>
<protein>
    <submittedName>
        <fullName evidence="1">Cell division protein ZapA</fullName>
    </submittedName>
</protein>
<dbReference type="EMBL" id="JACHYB010000002">
    <property type="protein sequence ID" value="MBB3188009.1"/>
    <property type="molecule type" value="Genomic_DNA"/>
</dbReference>
<evidence type="ECO:0000313" key="1">
    <source>
        <dbReference type="EMBL" id="MBB3188009.1"/>
    </source>
</evidence>
<gene>
    <name evidence="1" type="ORF">FHX64_002207</name>
</gene>
<dbReference type="Pfam" id="PF05164">
    <property type="entry name" value="ZapA"/>
    <property type="match status" value="1"/>
</dbReference>
<name>A0A7W5DS08_9PORP</name>
<accession>A0A7W5DS08</accession>
<keyword evidence="1" id="KW-0131">Cell cycle</keyword>
<dbReference type="AlphaFoldDB" id="A0A7W5DS08"/>
<dbReference type="InterPro" id="IPR007838">
    <property type="entry name" value="Cell_div_ZapA-like"/>
</dbReference>
<organism evidence="1 2">
    <name type="scientific">Microbacter margulisiae</name>
    <dbReference type="NCBI Taxonomy" id="1350067"/>
    <lineage>
        <taxon>Bacteria</taxon>
        <taxon>Pseudomonadati</taxon>
        <taxon>Bacteroidota</taxon>
        <taxon>Bacteroidia</taxon>
        <taxon>Bacteroidales</taxon>
        <taxon>Porphyromonadaceae</taxon>
        <taxon>Microbacter</taxon>
    </lineage>
</organism>
<evidence type="ECO:0000313" key="2">
    <source>
        <dbReference type="Proteomes" id="UP000544222"/>
    </source>
</evidence>
<dbReference type="Proteomes" id="UP000544222">
    <property type="component" value="Unassembled WGS sequence"/>
</dbReference>
<dbReference type="InterPro" id="IPR036192">
    <property type="entry name" value="Cell_div_ZapA-like_sf"/>
</dbReference>
<dbReference type="RefSeq" id="WP_183413803.1">
    <property type="nucleotide sequence ID" value="NZ_JACHYB010000002.1"/>
</dbReference>
<keyword evidence="1" id="KW-0132">Cell division</keyword>
<dbReference type="SUPFAM" id="SSF102829">
    <property type="entry name" value="Cell division protein ZapA-like"/>
    <property type="match status" value="1"/>
</dbReference>